<name>A0A8J2TYW8_9MICO</name>
<organism evidence="5 6">
    <name type="scientific">Sediminivirga luteola</name>
    <dbReference type="NCBI Taxonomy" id="1774748"/>
    <lineage>
        <taxon>Bacteria</taxon>
        <taxon>Bacillati</taxon>
        <taxon>Actinomycetota</taxon>
        <taxon>Actinomycetes</taxon>
        <taxon>Micrococcales</taxon>
        <taxon>Brevibacteriaceae</taxon>
        <taxon>Sediminivirga</taxon>
    </lineage>
</organism>
<gene>
    <name evidence="5" type="ORF">GCM10011333_20340</name>
</gene>
<reference evidence="5" key="1">
    <citation type="journal article" date="2014" name="Int. J. Syst. Evol. Microbiol.">
        <title>Complete genome sequence of Corynebacterium casei LMG S-19264T (=DSM 44701T), isolated from a smear-ripened cheese.</title>
        <authorList>
            <consortium name="US DOE Joint Genome Institute (JGI-PGF)"/>
            <person name="Walter F."/>
            <person name="Albersmeier A."/>
            <person name="Kalinowski J."/>
            <person name="Ruckert C."/>
        </authorList>
    </citation>
    <scope>NUCLEOTIDE SEQUENCE</scope>
    <source>
        <strain evidence="5">CGMCC 1.12785</strain>
    </source>
</reference>
<dbReference type="EMBL" id="BMFY01000008">
    <property type="protein sequence ID" value="GGA17185.1"/>
    <property type="molecule type" value="Genomic_DNA"/>
</dbReference>
<dbReference type="InterPro" id="IPR023772">
    <property type="entry name" value="DNA-bd_HTH_TetR-type_CS"/>
</dbReference>
<dbReference type="InterPro" id="IPR001647">
    <property type="entry name" value="HTH_TetR"/>
</dbReference>
<feature type="DNA-binding region" description="H-T-H motif" evidence="2">
    <location>
        <begin position="47"/>
        <end position="66"/>
    </location>
</feature>
<dbReference type="Pfam" id="PF00440">
    <property type="entry name" value="TetR_N"/>
    <property type="match status" value="1"/>
</dbReference>
<protein>
    <submittedName>
        <fullName evidence="5">TetR family transcriptional regulator</fullName>
    </submittedName>
</protein>
<dbReference type="SUPFAM" id="SSF46689">
    <property type="entry name" value="Homeodomain-like"/>
    <property type="match status" value="1"/>
</dbReference>
<keyword evidence="1 2" id="KW-0238">DNA-binding</keyword>
<evidence type="ECO:0000256" key="1">
    <source>
        <dbReference type="ARBA" id="ARBA00023125"/>
    </source>
</evidence>
<evidence type="ECO:0000313" key="6">
    <source>
        <dbReference type="Proteomes" id="UP000616114"/>
    </source>
</evidence>
<dbReference type="AlphaFoldDB" id="A0A8J2TYW8"/>
<keyword evidence="6" id="KW-1185">Reference proteome</keyword>
<dbReference type="Gene3D" id="1.10.10.60">
    <property type="entry name" value="Homeodomain-like"/>
    <property type="match status" value="1"/>
</dbReference>
<reference evidence="5" key="2">
    <citation type="submission" date="2020-09" db="EMBL/GenBank/DDBJ databases">
        <authorList>
            <person name="Sun Q."/>
            <person name="Zhou Y."/>
        </authorList>
    </citation>
    <scope>NUCLEOTIDE SEQUENCE</scope>
    <source>
        <strain evidence="5">CGMCC 1.12785</strain>
    </source>
</reference>
<dbReference type="Proteomes" id="UP000616114">
    <property type="component" value="Unassembled WGS sequence"/>
</dbReference>
<dbReference type="GO" id="GO:0003677">
    <property type="term" value="F:DNA binding"/>
    <property type="evidence" value="ECO:0007669"/>
    <property type="project" value="UniProtKB-UniRule"/>
</dbReference>
<sequence>MHSVNTLTTPAAQEGDSLRERKQRATRIAIHVAAVDRVLADGLEQATVAAIAKDANISQRTFFNYFASKEDAIVGAYDDTLQAGEIQAFLTAGADGDHLLEDIATLINGVYLLSFNQSEVAMRRREVLRRYPALLGRQMDRIRQIEELVTEVVVERLERRDLGFEDHEDLRDYAEMLVQIGSAPFRHAARHMLRHPDRDFDPEAECARSTALMLRVHREVIG</sequence>
<feature type="compositionally biased region" description="Polar residues" evidence="3">
    <location>
        <begin position="1"/>
        <end position="11"/>
    </location>
</feature>
<feature type="region of interest" description="Disordered" evidence="3">
    <location>
        <begin position="1"/>
        <end position="20"/>
    </location>
</feature>
<comment type="caution">
    <text evidence="5">The sequence shown here is derived from an EMBL/GenBank/DDBJ whole genome shotgun (WGS) entry which is preliminary data.</text>
</comment>
<accession>A0A8J2TYW8</accession>
<evidence type="ECO:0000259" key="4">
    <source>
        <dbReference type="PROSITE" id="PS50977"/>
    </source>
</evidence>
<dbReference type="PROSITE" id="PS50977">
    <property type="entry name" value="HTH_TETR_2"/>
    <property type="match status" value="1"/>
</dbReference>
<evidence type="ECO:0000256" key="2">
    <source>
        <dbReference type="PROSITE-ProRule" id="PRU00335"/>
    </source>
</evidence>
<dbReference type="InterPro" id="IPR009057">
    <property type="entry name" value="Homeodomain-like_sf"/>
</dbReference>
<dbReference type="Gene3D" id="1.10.357.10">
    <property type="entry name" value="Tetracycline Repressor, domain 2"/>
    <property type="match status" value="1"/>
</dbReference>
<evidence type="ECO:0000256" key="3">
    <source>
        <dbReference type="SAM" id="MobiDB-lite"/>
    </source>
</evidence>
<dbReference type="PROSITE" id="PS01081">
    <property type="entry name" value="HTH_TETR_1"/>
    <property type="match status" value="1"/>
</dbReference>
<feature type="domain" description="HTH tetR-type" evidence="4">
    <location>
        <begin position="24"/>
        <end position="84"/>
    </location>
</feature>
<evidence type="ECO:0000313" key="5">
    <source>
        <dbReference type="EMBL" id="GGA17185.1"/>
    </source>
</evidence>
<proteinExistence type="predicted"/>